<keyword evidence="4 8" id="KW-0732">Signal</keyword>
<proteinExistence type="predicted"/>
<feature type="domain" description="Cytochrome c" evidence="9">
    <location>
        <begin position="230"/>
        <end position="366"/>
    </location>
</feature>
<feature type="signal peptide" evidence="8">
    <location>
        <begin position="1"/>
        <end position="29"/>
    </location>
</feature>
<dbReference type="PANTHER" id="PTHR30600">
    <property type="entry name" value="CYTOCHROME C PEROXIDASE-RELATED"/>
    <property type="match status" value="1"/>
</dbReference>
<protein>
    <submittedName>
        <fullName evidence="10">Cytochrome c peroxidase</fullName>
    </submittedName>
</protein>
<dbReference type="EMBL" id="FOSK01000022">
    <property type="protein sequence ID" value="SFL20780.1"/>
    <property type="molecule type" value="Genomic_DNA"/>
</dbReference>
<dbReference type="InterPro" id="IPR051395">
    <property type="entry name" value="Cytochrome_c_Peroxidase/MauG"/>
</dbReference>
<keyword evidence="11" id="KW-1185">Reference proteome</keyword>
<keyword evidence="6 7" id="KW-0408">Iron</keyword>
<evidence type="ECO:0000256" key="6">
    <source>
        <dbReference type="ARBA" id="ARBA00023004"/>
    </source>
</evidence>
<keyword evidence="10" id="KW-0575">Peroxidase</keyword>
<dbReference type="Gene3D" id="1.10.760.10">
    <property type="entry name" value="Cytochrome c-like domain"/>
    <property type="match status" value="2"/>
</dbReference>
<name>A0A1I4FTZ3_9HYPH</name>
<keyword evidence="2 7" id="KW-0349">Heme</keyword>
<comment type="caution">
    <text evidence="10">The sequence shown here is derived from an EMBL/GenBank/DDBJ whole genome shotgun (WGS) entry which is preliminary data.</text>
</comment>
<keyword evidence="5" id="KW-0560">Oxidoreductase</keyword>
<dbReference type="Proteomes" id="UP000199598">
    <property type="component" value="Unassembled WGS sequence"/>
</dbReference>
<reference evidence="10 11" key="1">
    <citation type="submission" date="2016-10" db="EMBL/GenBank/DDBJ databases">
        <authorList>
            <person name="Varghese N."/>
            <person name="Submissions S."/>
        </authorList>
    </citation>
    <scope>NUCLEOTIDE SEQUENCE [LARGE SCALE GENOMIC DNA]</scope>
    <source>
        <strain evidence="10 11">DSM 16392</strain>
    </source>
</reference>
<feature type="chain" id="PRO_5045860708" evidence="8">
    <location>
        <begin position="30"/>
        <end position="366"/>
    </location>
</feature>
<dbReference type="RefSeq" id="WP_093524117.1">
    <property type="nucleotide sequence ID" value="NZ_FOSK01000022.1"/>
</dbReference>
<dbReference type="InterPro" id="IPR004852">
    <property type="entry name" value="Di-haem_cyt_c_peroxidsae"/>
</dbReference>
<keyword evidence="3 7" id="KW-0479">Metal-binding</keyword>
<evidence type="ECO:0000256" key="1">
    <source>
        <dbReference type="ARBA" id="ARBA00004196"/>
    </source>
</evidence>
<sequence>MLKKITVSRVAAAVSTAVLLLPTMGAVLAQTPSGEPLRAIYQKPVSEWPAPTIDEGVELSEMAPLQLPKRPEKGSKEHLIAALGARLFDDPILSKSGQISCQSCHNRELGWADGVKTSFGHDRQKGNRNAPAVITAMHRPSLFWDGRAATLEEQALGPIENPIEMAAELDKVLERLNTHDVYPEMFFDAFAANQISADLLATAIASFEHGLERKTRLDLFMEGRHSVLSDSQIRGLHLFRTKARCMNCHNGPTLTDGKFHNLGLTYFAKPLEDLGRYQVTNDPKDVGAFATPSLRHIRKSAPYMHNGIISSLRKVVLLYNFGGGRERPRTKKEAADPLFPKHSNLLKPLKLTRPEIEDLVNFLEAL</sequence>
<evidence type="ECO:0000313" key="10">
    <source>
        <dbReference type="EMBL" id="SFL20780.1"/>
    </source>
</evidence>
<comment type="subcellular location">
    <subcellularLocation>
        <location evidence="1">Cell envelope</location>
    </subcellularLocation>
</comment>
<dbReference type="InterPro" id="IPR009056">
    <property type="entry name" value="Cyt_c-like_dom"/>
</dbReference>
<evidence type="ECO:0000256" key="8">
    <source>
        <dbReference type="SAM" id="SignalP"/>
    </source>
</evidence>
<evidence type="ECO:0000256" key="4">
    <source>
        <dbReference type="ARBA" id="ARBA00022729"/>
    </source>
</evidence>
<dbReference type="InterPro" id="IPR036909">
    <property type="entry name" value="Cyt_c-like_dom_sf"/>
</dbReference>
<evidence type="ECO:0000256" key="3">
    <source>
        <dbReference type="ARBA" id="ARBA00022723"/>
    </source>
</evidence>
<accession>A0A1I4FTZ3</accession>
<evidence type="ECO:0000256" key="7">
    <source>
        <dbReference type="PROSITE-ProRule" id="PRU00433"/>
    </source>
</evidence>
<gene>
    <name evidence="10" type="ORF">SAMN04488518_12210</name>
</gene>
<dbReference type="PANTHER" id="PTHR30600:SF10">
    <property type="entry name" value="BLL6722 PROTEIN"/>
    <property type="match status" value="1"/>
</dbReference>
<dbReference type="GO" id="GO:0004601">
    <property type="term" value="F:peroxidase activity"/>
    <property type="evidence" value="ECO:0007669"/>
    <property type="project" value="UniProtKB-KW"/>
</dbReference>
<evidence type="ECO:0000256" key="5">
    <source>
        <dbReference type="ARBA" id="ARBA00023002"/>
    </source>
</evidence>
<evidence type="ECO:0000313" key="11">
    <source>
        <dbReference type="Proteomes" id="UP000199598"/>
    </source>
</evidence>
<dbReference type="PROSITE" id="PS51007">
    <property type="entry name" value="CYTC"/>
    <property type="match status" value="1"/>
</dbReference>
<evidence type="ECO:0000256" key="2">
    <source>
        <dbReference type="ARBA" id="ARBA00022617"/>
    </source>
</evidence>
<dbReference type="SUPFAM" id="SSF46626">
    <property type="entry name" value="Cytochrome c"/>
    <property type="match status" value="2"/>
</dbReference>
<organism evidence="10 11">
    <name type="scientific">Pseudovibrio ascidiaceicola</name>
    <dbReference type="NCBI Taxonomy" id="285279"/>
    <lineage>
        <taxon>Bacteria</taxon>
        <taxon>Pseudomonadati</taxon>
        <taxon>Pseudomonadota</taxon>
        <taxon>Alphaproteobacteria</taxon>
        <taxon>Hyphomicrobiales</taxon>
        <taxon>Stappiaceae</taxon>
        <taxon>Pseudovibrio</taxon>
    </lineage>
</organism>
<dbReference type="Pfam" id="PF03150">
    <property type="entry name" value="CCP_MauG"/>
    <property type="match status" value="1"/>
</dbReference>
<evidence type="ECO:0000259" key="9">
    <source>
        <dbReference type="PROSITE" id="PS51007"/>
    </source>
</evidence>